<keyword evidence="3" id="KW-1185">Reference proteome</keyword>
<dbReference type="EMBL" id="BQNB010010830">
    <property type="protein sequence ID" value="GJS82526.1"/>
    <property type="molecule type" value="Genomic_DNA"/>
</dbReference>
<evidence type="ECO:0000313" key="2">
    <source>
        <dbReference type="EMBL" id="GJS82526.1"/>
    </source>
</evidence>
<evidence type="ECO:0000259" key="1">
    <source>
        <dbReference type="SMART" id="SM00575"/>
    </source>
</evidence>
<evidence type="ECO:0000313" key="3">
    <source>
        <dbReference type="Proteomes" id="UP001151760"/>
    </source>
</evidence>
<gene>
    <name evidence="2" type="ORF">Tco_0749067</name>
</gene>
<proteinExistence type="predicted"/>
<dbReference type="Proteomes" id="UP001151760">
    <property type="component" value="Unassembled WGS sequence"/>
</dbReference>
<comment type="caution">
    <text evidence="2">The sequence shown here is derived from an EMBL/GenBank/DDBJ whole genome shotgun (WGS) entry which is preliminary data.</text>
</comment>
<accession>A0ABQ4YYM9</accession>
<name>A0ABQ4YYM9_9ASTR</name>
<organism evidence="2 3">
    <name type="scientific">Tanacetum coccineum</name>
    <dbReference type="NCBI Taxonomy" id="301880"/>
    <lineage>
        <taxon>Eukaryota</taxon>
        <taxon>Viridiplantae</taxon>
        <taxon>Streptophyta</taxon>
        <taxon>Embryophyta</taxon>
        <taxon>Tracheophyta</taxon>
        <taxon>Spermatophyta</taxon>
        <taxon>Magnoliopsida</taxon>
        <taxon>eudicotyledons</taxon>
        <taxon>Gunneridae</taxon>
        <taxon>Pentapetalae</taxon>
        <taxon>asterids</taxon>
        <taxon>campanulids</taxon>
        <taxon>Asterales</taxon>
        <taxon>Asteraceae</taxon>
        <taxon>Asteroideae</taxon>
        <taxon>Anthemideae</taxon>
        <taxon>Anthemidinae</taxon>
        <taxon>Tanacetum</taxon>
    </lineage>
</organism>
<feature type="domain" description="Zinc finger PMZ-type" evidence="1">
    <location>
        <begin position="73"/>
        <end position="100"/>
    </location>
</feature>
<feature type="non-terminal residue" evidence="2">
    <location>
        <position position="110"/>
    </location>
</feature>
<reference evidence="2" key="1">
    <citation type="journal article" date="2022" name="Int. J. Mol. Sci.">
        <title>Draft Genome of Tanacetum Coccineum: Genomic Comparison of Closely Related Tanacetum-Family Plants.</title>
        <authorList>
            <person name="Yamashiro T."/>
            <person name="Shiraishi A."/>
            <person name="Nakayama K."/>
            <person name="Satake H."/>
        </authorList>
    </citation>
    <scope>NUCLEOTIDE SEQUENCE</scope>
</reference>
<dbReference type="InterPro" id="IPR006564">
    <property type="entry name" value="Znf_PMZ"/>
</dbReference>
<protein>
    <recommendedName>
        <fullName evidence="1">Zinc finger PMZ-type domain-containing protein</fullName>
    </recommendedName>
</protein>
<dbReference type="SMART" id="SM00575">
    <property type="entry name" value="ZnF_PMZ"/>
    <property type="match status" value="1"/>
</dbReference>
<dbReference type="PANTHER" id="PTHR31973">
    <property type="entry name" value="POLYPROTEIN, PUTATIVE-RELATED"/>
    <property type="match status" value="1"/>
</dbReference>
<sequence length="110" mass="13292">MLEDIRLYVMTRNYTLRKECEDWKSEIFPNTRKVLELHKKIQRKWSWSPSGWHQFEVRQGNGLEALCVDLEKRECSYRQWQLTGIPCPHSITAMYFINMNPDDYVSDSFK</sequence>
<reference evidence="2" key="2">
    <citation type="submission" date="2022-01" db="EMBL/GenBank/DDBJ databases">
        <authorList>
            <person name="Yamashiro T."/>
            <person name="Shiraishi A."/>
            <person name="Satake H."/>
            <person name="Nakayama K."/>
        </authorList>
    </citation>
    <scope>NUCLEOTIDE SEQUENCE</scope>
</reference>
<dbReference type="PANTHER" id="PTHR31973:SF189">
    <property type="entry name" value="TRANSPOSASE, MUDR, PLANT, MULE TRANSPOSASE DOMAIN PROTEIN-RELATED"/>
    <property type="match status" value="1"/>
</dbReference>